<evidence type="ECO:0000259" key="11">
    <source>
        <dbReference type="SMART" id="SM00030"/>
    </source>
</evidence>
<comment type="similarity">
    <text evidence="2 8">Belongs to the clusterin family.</text>
</comment>
<proteinExistence type="inferred from homology"/>
<evidence type="ECO:0000256" key="10">
    <source>
        <dbReference type="SAM" id="SignalP"/>
    </source>
</evidence>
<dbReference type="PANTHER" id="PTHR10970:SF2">
    <property type="entry name" value="CLUSTERIN-LIKE PROTEIN 1"/>
    <property type="match status" value="1"/>
</dbReference>
<protein>
    <recommendedName>
        <fullName evidence="8">Clusterin</fullName>
    </recommendedName>
</protein>
<dbReference type="STRING" id="48699.ENSPLAP00000022081"/>
<evidence type="ECO:0000259" key="12">
    <source>
        <dbReference type="SMART" id="SM00035"/>
    </source>
</evidence>
<dbReference type="InterPro" id="IPR016014">
    <property type="entry name" value="Clusterin_N"/>
</dbReference>
<accession>A0A3B3VAW3</accession>
<reference evidence="13" key="2">
    <citation type="submission" date="2025-09" db="UniProtKB">
        <authorList>
            <consortium name="Ensembl"/>
        </authorList>
    </citation>
    <scope>IDENTIFICATION</scope>
</reference>
<dbReference type="PANTHER" id="PTHR10970">
    <property type="entry name" value="CLUSTERIN"/>
    <property type="match status" value="1"/>
</dbReference>
<dbReference type="GO" id="GO:0005634">
    <property type="term" value="C:nucleus"/>
    <property type="evidence" value="ECO:0007669"/>
    <property type="project" value="TreeGrafter"/>
</dbReference>
<evidence type="ECO:0000256" key="8">
    <source>
        <dbReference type="RuleBase" id="RU000629"/>
    </source>
</evidence>
<dbReference type="Pfam" id="PF01093">
    <property type="entry name" value="Clusterin"/>
    <property type="match status" value="1"/>
</dbReference>
<dbReference type="GO" id="GO:0005615">
    <property type="term" value="C:extracellular space"/>
    <property type="evidence" value="ECO:0007669"/>
    <property type="project" value="TreeGrafter"/>
</dbReference>
<feature type="signal peptide" evidence="10">
    <location>
        <begin position="1"/>
        <end position="20"/>
    </location>
</feature>
<evidence type="ECO:0000256" key="3">
    <source>
        <dbReference type="ARBA" id="ARBA00022525"/>
    </source>
</evidence>
<evidence type="ECO:0000256" key="4">
    <source>
        <dbReference type="ARBA" id="ARBA00022729"/>
    </source>
</evidence>
<dbReference type="SMART" id="SM00035">
    <property type="entry name" value="CLa"/>
    <property type="match status" value="1"/>
</dbReference>
<dbReference type="SMART" id="SM00030">
    <property type="entry name" value="CLb"/>
    <property type="match status" value="1"/>
</dbReference>
<name>A0A3B3VAW3_9TELE</name>
<feature type="domain" description="Clusterin N-terminal" evidence="11">
    <location>
        <begin position="12"/>
        <end position="215"/>
    </location>
</feature>
<dbReference type="InterPro" id="IPR016015">
    <property type="entry name" value="Clusterin_C"/>
</dbReference>
<evidence type="ECO:0000256" key="7">
    <source>
        <dbReference type="ARBA" id="ARBA00023180"/>
    </source>
</evidence>
<feature type="chain" id="PRO_5017316812" description="Clusterin" evidence="10">
    <location>
        <begin position="21"/>
        <end position="429"/>
    </location>
</feature>
<sequence length="429" mass="49083">DKLLLFFLFFFVITMKNLKSVVKLSEDGEKLVNEEMKRALYGVKQMREVMWRNEQKHEHLLNSLKHSGDKKKVRELLAKDVSEKLEEAEEQCKDSLQSEWEECRPCLEDVCKSFYTSTCRRGFASFRSKVETFFQRVSRRFGPRERPLEAGDILVNQSPDESEPDVVQIENSFKRVMSKVGTLVNCSIALVSRMSSRLDGVLQKAFLNTTNELSEDNAPDPYYPGRDSGFLQGVGLEEVLESFFDFGRSVVEEFGAVVTQVFDDIHQTVEEETKRGNSGLFTLPIFRTNVSSCFLFTTECPSVRELHVELDEISQLLDVSKQQYDEILSIVQHHTDETVKWLTNMAAEFSWVAQAVSNSSTPQNVFRITMVSRQESHEEQNMSATETKVEVNVLNSPQLTLNIPGELELHDPAFIQYVAQEALDKIEDA</sequence>
<organism evidence="13 14">
    <name type="scientific">Poecilia latipinna</name>
    <name type="common">sailfin molly</name>
    <dbReference type="NCBI Taxonomy" id="48699"/>
    <lineage>
        <taxon>Eukaryota</taxon>
        <taxon>Metazoa</taxon>
        <taxon>Chordata</taxon>
        <taxon>Craniata</taxon>
        <taxon>Vertebrata</taxon>
        <taxon>Euteleostomi</taxon>
        <taxon>Actinopterygii</taxon>
        <taxon>Neopterygii</taxon>
        <taxon>Teleostei</taxon>
        <taxon>Neoteleostei</taxon>
        <taxon>Acanthomorphata</taxon>
        <taxon>Ovalentaria</taxon>
        <taxon>Atherinomorphae</taxon>
        <taxon>Cyprinodontiformes</taxon>
        <taxon>Poeciliidae</taxon>
        <taxon>Poeciliinae</taxon>
        <taxon>Poecilia</taxon>
    </lineage>
</organism>
<keyword evidence="6" id="KW-1015">Disulfide bond</keyword>
<dbReference type="Proteomes" id="UP000261500">
    <property type="component" value="Unplaced"/>
</dbReference>
<dbReference type="GO" id="GO:0051787">
    <property type="term" value="F:misfolded protein binding"/>
    <property type="evidence" value="ECO:0007669"/>
    <property type="project" value="TreeGrafter"/>
</dbReference>
<comment type="subcellular location">
    <subcellularLocation>
        <location evidence="1">Secreted</location>
    </subcellularLocation>
</comment>
<keyword evidence="7" id="KW-0325">Glycoprotein</keyword>
<reference evidence="13" key="1">
    <citation type="submission" date="2025-08" db="UniProtKB">
        <authorList>
            <consortium name="Ensembl"/>
        </authorList>
    </citation>
    <scope>IDENTIFICATION</scope>
</reference>
<keyword evidence="5 9" id="KW-0175">Coiled coil</keyword>
<evidence type="ECO:0000256" key="9">
    <source>
        <dbReference type="SAM" id="Coils"/>
    </source>
</evidence>
<feature type="domain" description="Clusterin C-terminal" evidence="12">
    <location>
        <begin position="242"/>
        <end position="427"/>
    </location>
</feature>
<evidence type="ECO:0000256" key="6">
    <source>
        <dbReference type="ARBA" id="ARBA00023157"/>
    </source>
</evidence>
<feature type="coiled-coil region" evidence="9">
    <location>
        <begin position="71"/>
        <end position="98"/>
    </location>
</feature>
<evidence type="ECO:0000256" key="1">
    <source>
        <dbReference type="ARBA" id="ARBA00004613"/>
    </source>
</evidence>
<evidence type="ECO:0000256" key="2">
    <source>
        <dbReference type="ARBA" id="ARBA00010069"/>
    </source>
</evidence>
<dbReference type="GeneTree" id="ENSGT00530000063668"/>
<dbReference type="InterPro" id="IPR000753">
    <property type="entry name" value="Clusterin-like"/>
</dbReference>
<keyword evidence="14" id="KW-1185">Reference proteome</keyword>
<keyword evidence="4 10" id="KW-0732">Signal</keyword>
<evidence type="ECO:0000313" key="13">
    <source>
        <dbReference type="Ensembl" id="ENSPLAP00000022081.1"/>
    </source>
</evidence>
<keyword evidence="3" id="KW-0964">Secreted</keyword>
<evidence type="ECO:0000256" key="5">
    <source>
        <dbReference type="ARBA" id="ARBA00023054"/>
    </source>
</evidence>
<evidence type="ECO:0000313" key="14">
    <source>
        <dbReference type="Proteomes" id="UP000261500"/>
    </source>
</evidence>
<dbReference type="Ensembl" id="ENSPLAT00000009490.1">
    <property type="protein sequence ID" value="ENSPLAP00000022081.1"/>
    <property type="gene ID" value="ENSPLAG00000006250.1"/>
</dbReference>
<dbReference type="AlphaFoldDB" id="A0A3B3VAW3"/>